<dbReference type="PANTHER" id="PTHR46143">
    <property type="entry name" value="CALPAIN-7"/>
    <property type="match status" value="1"/>
</dbReference>
<dbReference type="Proteomes" id="UP000050794">
    <property type="component" value="Unassembled WGS sequence"/>
</dbReference>
<gene>
    <name evidence="5" type="ORF">TCNE_LOCUS20120</name>
</gene>
<dbReference type="PANTHER" id="PTHR46143:SF1">
    <property type="entry name" value="CALPAIN-7"/>
    <property type="match status" value="1"/>
</dbReference>
<evidence type="ECO:0000256" key="1">
    <source>
        <dbReference type="ARBA" id="ARBA00022670"/>
    </source>
</evidence>
<evidence type="ECO:0000313" key="5">
    <source>
        <dbReference type="EMBL" id="VDM51441.1"/>
    </source>
</evidence>
<protein>
    <submittedName>
        <fullName evidence="7">MMS1_N domain-containing protein</fullName>
    </submittedName>
</protein>
<feature type="compositionally biased region" description="Low complexity" evidence="4">
    <location>
        <begin position="29"/>
        <end position="41"/>
    </location>
</feature>
<evidence type="ECO:0000256" key="4">
    <source>
        <dbReference type="SAM" id="MobiDB-lite"/>
    </source>
</evidence>
<dbReference type="InterPro" id="IPR051297">
    <property type="entry name" value="PalB/RIM13"/>
</dbReference>
<reference evidence="5 6" key="2">
    <citation type="submission" date="2018-11" db="EMBL/GenBank/DDBJ databases">
        <authorList>
            <consortium name="Pathogen Informatics"/>
        </authorList>
    </citation>
    <scope>NUCLEOTIDE SEQUENCE [LARGE SCALE GENOMIC DNA]</scope>
</reference>
<evidence type="ECO:0000256" key="2">
    <source>
        <dbReference type="ARBA" id="ARBA00022801"/>
    </source>
</evidence>
<organism evidence="6 7">
    <name type="scientific">Toxocara canis</name>
    <name type="common">Canine roundworm</name>
    <dbReference type="NCBI Taxonomy" id="6265"/>
    <lineage>
        <taxon>Eukaryota</taxon>
        <taxon>Metazoa</taxon>
        <taxon>Ecdysozoa</taxon>
        <taxon>Nematoda</taxon>
        <taxon>Chromadorea</taxon>
        <taxon>Rhabditida</taxon>
        <taxon>Spirurina</taxon>
        <taxon>Ascaridomorpha</taxon>
        <taxon>Ascaridoidea</taxon>
        <taxon>Toxocaridae</taxon>
        <taxon>Toxocara</taxon>
    </lineage>
</organism>
<dbReference type="AlphaFoldDB" id="A0A183VHA0"/>
<keyword evidence="6" id="KW-1185">Reference proteome</keyword>
<evidence type="ECO:0000256" key="3">
    <source>
        <dbReference type="ARBA" id="ARBA00022807"/>
    </source>
</evidence>
<keyword evidence="2" id="KW-0378">Hydrolase</keyword>
<evidence type="ECO:0000313" key="7">
    <source>
        <dbReference type="WBParaSite" id="TCNE_0002012401-mRNA-1"/>
    </source>
</evidence>
<dbReference type="WBParaSite" id="TCNE_0002012401-mRNA-1">
    <property type="protein sequence ID" value="TCNE_0002012401-mRNA-1"/>
    <property type="gene ID" value="TCNE_0002012401"/>
</dbReference>
<reference evidence="7" key="1">
    <citation type="submission" date="2016-06" db="UniProtKB">
        <authorList>
            <consortium name="WormBaseParasite"/>
        </authorList>
    </citation>
    <scope>IDENTIFICATION</scope>
</reference>
<proteinExistence type="predicted"/>
<evidence type="ECO:0000313" key="6">
    <source>
        <dbReference type="Proteomes" id="UP000050794"/>
    </source>
</evidence>
<dbReference type="GO" id="GO:0006508">
    <property type="term" value="P:proteolysis"/>
    <property type="evidence" value="ECO:0007669"/>
    <property type="project" value="UniProtKB-KW"/>
</dbReference>
<name>A0A183VHA0_TOXCA</name>
<sequence length="144" mass="16332">MFLCFAQKIAELEDGDRLELSHLKLENRSPGSSSSGSTTPTLRRKTTTDQGGDNRLGKDELEVLATTSTINGRQYVPFLEVDLKERFAYPVPFTDRHGLLVLADKQRQRLSKWMRPNEIMQSPVIIEQIDSGAIKQVCSFRCFL</sequence>
<dbReference type="EMBL" id="UYWY01028312">
    <property type="protein sequence ID" value="VDM51441.1"/>
    <property type="molecule type" value="Genomic_DNA"/>
</dbReference>
<feature type="region of interest" description="Disordered" evidence="4">
    <location>
        <begin position="23"/>
        <end position="58"/>
    </location>
</feature>
<accession>A0A183VHA0</accession>
<dbReference type="GO" id="GO:0004197">
    <property type="term" value="F:cysteine-type endopeptidase activity"/>
    <property type="evidence" value="ECO:0007669"/>
    <property type="project" value="TreeGrafter"/>
</dbReference>
<keyword evidence="3" id="KW-0788">Thiol protease</keyword>
<keyword evidence="1" id="KW-0645">Protease</keyword>